<evidence type="ECO:0000313" key="2">
    <source>
        <dbReference type="Proteomes" id="UP001198163"/>
    </source>
</evidence>
<proteinExistence type="predicted"/>
<dbReference type="Proteomes" id="UP001198163">
    <property type="component" value="Unassembled WGS sequence"/>
</dbReference>
<organism evidence="1 2">
    <name type="scientific">Teretinema zuelzerae</name>
    <dbReference type="NCBI Taxonomy" id="156"/>
    <lineage>
        <taxon>Bacteria</taxon>
        <taxon>Pseudomonadati</taxon>
        <taxon>Spirochaetota</taxon>
        <taxon>Spirochaetia</taxon>
        <taxon>Spirochaetales</taxon>
        <taxon>Treponemataceae</taxon>
        <taxon>Teretinema</taxon>
    </lineage>
</organism>
<evidence type="ECO:0008006" key="3">
    <source>
        <dbReference type="Google" id="ProtNLM"/>
    </source>
</evidence>
<dbReference type="EMBL" id="JAINWA010000003">
    <property type="protein sequence ID" value="MCD1654852.1"/>
    <property type="molecule type" value="Genomic_DNA"/>
</dbReference>
<protein>
    <recommendedName>
        <fullName evidence="3">Glutaredoxin</fullName>
    </recommendedName>
</protein>
<keyword evidence="2" id="KW-1185">Reference proteome</keyword>
<evidence type="ECO:0000313" key="1">
    <source>
        <dbReference type="EMBL" id="MCD1654852.1"/>
    </source>
</evidence>
<dbReference type="AlphaFoldDB" id="A0AAE3JI85"/>
<dbReference type="RefSeq" id="WP_230755464.1">
    <property type="nucleotide sequence ID" value="NZ_JAINWA010000003.1"/>
</dbReference>
<reference evidence="1" key="1">
    <citation type="submission" date="2021-08" db="EMBL/GenBank/DDBJ databases">
        <title>Comparative analyses of Brucepasteria parasyntrophica and Teretinema zuelzerae.</title>
        <authorList>
            <person name="Song Y."/>
            <person name="Brune A."/>
        </authorList>
    </citation>
    <scope>NUCLEOTIDE SEQUENCE</scope>
    <source>
        <strain evidence="1">DSM 1903</strain>
    </source>
</reference>
<dbReference type="Gene3D" id="3.40.30.10">
    <property type="entry name" value="Glutaredoxin"/>
    <property type="match status" value="1"/>
</dbReference>
<dbReference type="InterPro" id="IPR036249">
    <property type="entry name" value="Thioredoxin-like_sf"/>
</dbReference>
<dbReference type="SUPFAM" id="SSF52833">
    <property type="entry name" value="Thioredoxin-like"/>
    <property type="match status" value="1"/>
</dbReference>
<name>A0AAE3JI85_9SPIR</name>
<dbReference type="Pfam" id="PF13597">
    <property type="entry name" value="NRDD"/>
    <property type="match status" value="1"/>
</dbReference>
<comment type="caution">
    <text evidence="1">The sequence shown here is derived from an EMBL/GenBank/DDBJ whole genome shotgun (WGS) entry which is preliminary data.</text>
</comment>
<accession>A0AAE3JI85</accession>
<dbReference type="InterPro" id="IPR012833">
    <property type="entry name" value="NrdD"/>
</dbReference>
<gene>
    <name evidence="1" type="ORF">K7J14_09060</name>
</gene>
<dbReference type="GO" id="GO:0008998">
    <property type="term" value="F:ribonucleoside-triphosphate reductase (thioredoxin) activity"/>
    <property type="evidence" value="ECO:0007669"/>
    <property type="project" value="InterPro"/>
</dbReference>
<sequence length="185" mass="20646">MRTVTEIDADIARVRAEMQNVHGTTTEVYARIVGYYRSVRNWNRGKREEYNHRKLFIADEQRIEEHMGAFDLVQVPGKNSNAVISETCAIETAQAEGEARYELYVRKTCPNCPPVKECCTSLPLSGEQIDVDTPEGFARASALGVFSAPTVIFFDQSGHETGRAHSVKEIRSLSNAYAGEPVLSF</sequence>
<dbReference type="GO" id="GO:0006260">
    <property type="term" value="P:DNA replication"/>
    <property type="evidence" value="ECO:0007669"/>
    <property type="project" value="InterPro"/>
</dbReference>